<reference evidence="2 3" key="2">
    <citation type="journal article" date="2013" name="Genome Biol. Evol.">
        <title>Genome sequencing of Giardia lamblia genotypes A2 and B isolates (DH and GS) and comparative analysis with the genomes of genotypes A1 and E (WB and Pig).</title>
        <authorList>
            <person name="Adam R.D."/>
            <person name="Dahlstrom E.W."/>
            <person name="Martens C.A."/>
            <person name="Bruno D.P."/>
            <person name="Barbian K.D."/>
            <person name="Ricklefs S.M."/>
            <person name="Hernandez M.M."/>
            <person name="Narla N.P."/>
            <person name="Patel R.B."/>
            <person name="Porcella S.F."/>
            <person name="Nash T.E."/>
        </authorList>
    </citation>
    <scope>NUCLEOTIDE SEQUENCE [LARGE SCALE GENOMIC DNA]</scope>
    <source>
        <strain evidence="2 3">DH</strain>
    </source>
</reference>
<feature type="region of interest" description="Disordered" evidence="1">
    <location>
        <begin position="134"/>
        <end position="159"/>
    </location>
</feature>
<feature type="non-terminal residue" evidence="2">
    <location>
        <position position="1"/>
    </location>
</feature>
<dbReference type="EMBL" id="AHGT01000128">
    <property type="protein sequence ID" value="ESU34850.1"/>
    <property type="molecule type" value="Genomic_DNA"/>
</dbReference>
<dbReference type="Proteomes" id="UP000018320">
    <property type="component" value="Unassembled WGS sequence"/>
</dbReference>
<name>V6TDF1_GIAIN</name>
<reference evidence="3" key="1">
    <citation type="submission" date="2012-02" db="EMBL/GenBank/DDBJ databases">
        <title>Genome sequencing of Giardia lamblia Genotypes A2 and B isolates (DH and GS) and comparative analysis with the genomes of Genotypes A1 and E (WB and Pig).</title>
        <authorList>
            <person name="Adam R."/>
            <person name="Dahlstrom E."/>
            <person name="Martens C."/>
            <person name="Bruno D."/>
            <person name="Barbian K."/>
            <person name="Porcella S.F."/>
            <person name="Nash T."/>
        </authorList>
    </citation>
    <scope>NUCLEOTIDE SEQUENCE</scope>
    <source>
        <strain evidence="3">DH</strain>
    </source>
</reference>
<evidence type="ECO:0000256" key="1">
    <source>
        <dbReference type="SAM" id="MobiDB-lite"/>
    </source>
</evidence>
<gene>
    <name evidence="2" type="ORF">DHA2_152793</name>
</gene>
<feature type="region of interest" description="Disordered" evidence="1">
    <location>
        <begin position="84"/>
        <end position="115"/>
    </location>
</feature>
<dbReference type="VEuPathDB" id="GiardiaDB:GL50803_0060184"/>
<dbReference type="AlphaFoldDB" id="V6TDF1"/>
<accession>V6TDF1</accession>
<protein>
    <submittedName>
        <fullName evidence="2">Uncharacterized protein</fullName>
    </submittedName>
</protein>
<evidence type="ECO:0000313" key="2">
    <source>
        <dbReference type="EMBL" id="ESU34850.1"/>
    </source>
</evidence>
<comment type="caution">
    <text evidence="2">The sequence shown here is derived from an EMBL/GenBank/DDBJ whole genome shotgun (WGS) entry which is preliminary data.</text>
</comment>
<feature type="compositionally biased region" description="Basic residues" evidence="1">
    <location>
        <begin position="94"/>
        <end position="111"/>
    </location>
</feature>
<evidence type="ECO:0000313" key="3">
    <source>
        <dbReference type="Proteomes" id="UP000018320"/>
    </source>
</evidence>
<organism evidence="2 3">
    <name type="scientific">Giardia intestinalis</name>
    <name type="common">Giardia lamblia</name>
    <dbReference type="NCBI Taxonomy" id="5741"/>
    <lineage>
        <taxon>Eukaryota</taxon>
        <taxon>Metamonada</taxon>
        <taxon>Diplomonadida</taxon>
        <taxon>Hexamitidae</taxon>
        <taxon>Giardiinae</taxon>
        <taxon>Giardia</taxon>
    </lineage>
</organism>
<proteinExistence type="predicted"/>
<sequence length="197" mass="22001">VRLYLGVMIRVRGCRWSTPIRCVGGEVRHWFALLLMDHSALLQVVRHPVRDRVDAHPVQCVWLSDLWAGPSALHSTLGVRRRSVEASVQGHLSERRRPKHQKRSGPVHRGRLSLQPGPVYSKVSRHYQLLRQTPDRCSRPPLSGAGRITPPLSAKHPRGSISCRRIHRDRMVGPSRPAGRAIGAITGFRFSAALGAP</sequence>
<dbReference type="VEuPathDB" id="GiardiaDB:DHA2_152793"/>